<keyword evidence="3" id="KW-0813">Transport</keyword>
<dbReference type="InterPro" id="IPR013563">
    <property type="entry name" value="Oligopep_ABC_C"/>
</dbReference>
<dbReference type="PANTHER" id="PTHR43297:SF2">
    <property type="entry name" value="DIPEPTIDE TRANSPORT ATP-BINDING PROTEIN DPPD"/>
    <property type="match status" value="1"/>
</dbReference>
<dbReference type="Pfam" id="PF08352">
    <property type="entry name" value="oligo_HPY"/>
    <property type="match status" value="1"/>
</dbReference>
<dbReference type="InterPro" id="IPR003439">
    <property type="entry name" value="ABC_transporter-like_ATP-bd"/>
</dbReference>
<dbReference type="Proteomes" id="UP001165679">
    <property type="component" value="Unassembled WGS sequence"/>
</dbReference>
<comment type="caution">
    <text evidence="9">The sequence shown here is derived from an EMBL/GenBank/DDBJ whole genome shotgun (WGS) entry which is preliminary data.</text>
</comment>
<keyword evidence="7" id="KW-0472">Membrane</keyword>
<dbReference type="AlphaFoldDB" id="A0AA41YJ40"/>
<dbReference type="EMBL" id="JAPDNT010000004">
    <property type="protein sequence ID" value="MCW3474576.1"/>
    <property type="molecule type" value="Genomic_DNA"/>
</dbReference>
<name>A0AA41YJ40_9PROT</name>
<evidence type="ECO:0000256" key="4">
    <source>
        <dbReference type="ARBA" id="ARBA00022475"/>
    </source>
</evidence>
<dbReference type="GO" id="GO:0005524">
    <property type="term" value="F:ATP binding"/>
    <property type="evidence" value="ECO:0007669"/>
    <property type="project" value="UniProtKB-KW"/>
</dbReference>
<evidence type="ECO:0000313" key="10">
    <source>
        <dbReference type="Proteomes" id="UP001165679"/>
    </source>
</evidence>
<organism evidence="9 10">
    <name type="scientific">Limobrevibacterium gyesilva</name>
    <dbReference type="NCBI Taxonomy" id="2991712"/>
    <lineage>
        <taxon>Bacteria</taxon>
        <taxon>Pseudomonadati</taxon>
        <taxon>Pseudomonadota</taxon>
        <taxon>Alphaproteobacteria</taxon>
        <taxon>Acetobacterales</taxon>
        <taxon>Acetobacteraceae</taxon>
        <taxon>Limobrevibacterium</taxon>
    </lineage>
</organism>
<dbReference type="FunFam" id="3.40.50.300:FF:000016">
    <property type="entry name" value="Oligopeptide ABC transporter ATP-binding component"/>
    <property type="match status" value="1"/>
</dbReference>
<dbReference type="InterPro" id="IPR027417">
    <property type="entry name" value="P-loop_NTPase"/>
</dbReference>
<dbReference type="NCBIfam" id="TIGR01727">
    <property type="entry name" value="oligo_HPY"/>
    <property type="match status" value="1"/>
</dbReference>
<keyword evidence="6 9" id="KW-0067">ATP-binding</keyword>
<evidence type="ECO:0000259" key="8">
    <source>
        <dbReference type="PROSITE" id="PS50893"/>
    </source>
</evidence>
<accession>A0AA41YJ40</accession>
<evidence type="ECO:0000256" key="2">
    <source>
        <dbReference type="ARBA" id="ARBA00005417"/>
    </source>
</evidence>
<proteinExistence type="inferred from homology"/>
<reference evidence="9" key="1">
    <citation type="submission" date="2022-09" db="EMBL/GenBank/DDBJ databases">
        <title>Rhodovastum sp. nov. RN2-1 isolated from soil in Seongnam, South Korea.</title>
        <authorList>
            <person name="Le N.T."/>
        </authorList>
    </citation>
    <scope>NUCLEOTIDE SEQUENCE</scope>
    <source>
        <strain evidence="9">RN2-1</strain>
    </source>
</reference>
<dbReference type="PANTHER" id="PTHR43297">
    <property type="entry name" value="OLIGOPEPTIDE TRANSPORT ATP-BINDING PROTEIN APPD"/>
    <property type="match status" value="1"/>
</dbReference>
<comment type="similarity">
    <text evidence="2">Belongs to the ABC transporter superfamily.</text>
</comment>
<dbReference type="Pfam" id="PF00005">
    <property type="entry name" value="ABC_tran"/>
    <property type="match status" value="1"/>
</dbReference>
<dbReference type="InterPro" id="IPR050388">
    <property type="entry name" value="ABC_Ni/Peptide_Import"/>
</dbReference>
<evidence type="ECO:0000256" key="3">
    <source>
        <dbReference type="ARBA" id="ARBA00022448"/>
    </source>
</evidence>
<dbReference type="SUPFAM" id="SSF52540">
    <property type="entry name" value="P-loop containing nucleoside triphosphate hydrolases"/>
    <property type="match status" value="1"/>
</dbReference>
<dbReference type="PROSITE" id="PS50893">
    <property type="entry name" value="ABC_TRANSPORTER_2"/>
    <property type="match status" value="1"/>
</dbReference>
<dbReference type="RefSeq" id="WP_264713217.1">
    <property type="nucleotide sequence ID" value="NZ_JAPDNT010000004.1"/>
</dbReference>
<evidence type="ECO:0000256" key="1">
    <source>
        <dbReference type="ARBA" id="ARBA00004417"/>
    </source>
</evidence>
<comment type="subcellular location">
    <subcellularLocation>
        <location evidence="1">Cell inner membrane</location>
        <topology evidence="1">Peripheral membrane protein</topology>
    </subcellularLocation>
</comment>
<evidence type="ECO:0000256" key="5">
    <source>
        <dbReference type="ARBA" id="ARBA00022741"/>
    </source>
</evidence>
<dbReference type="Gene3D" id="3.40.50.300">
    <property type="entry name" value="P-loop containing nucleotide triphosphate hydrolases"/>
    <property type="match status" value="1"/>
</dbReference>
<feature type="domain" description="ABC transporter" evidence="8">
    <location>
        <begin position="6"/>
        <end position="248"/>
    </location>
</feature>
<protein>
    <submittedName>
        <fullName evidence="9">ABC transporter ATP-binding protein</fullName>
    </submittedName>
</protein>
<sequence>MTQPALVVEDLSLAIGPAQVVDGVGFSVAPGEVLALVGESGCGKSLTAQAVMRLLPAAIRQVSGRVRLGAEEISALPERRMRELRGRRLSMIFQEPQAALDPLATVGTQVAEALRLSVAQARPQVRKMLEDVGISDPDRRIDQYPFELSGGMCQRVMIATALISGPAVLLADEPTTALDVTIQAQILDLLRRLATERQTAVVLITHDMGVVADIADRVAVMYAGRIAETGPTEAIFAAPRHPYTALLLASIPRLSDVPKSKLAVIEGRVPTPAEFGPGCRFAGRCPLADAHCAEATPPLRSVGDGRLSACFHAERVR</sequence>
<dbReference type="SMART" id="SM00382">
    <property type="entry name" value="AAA"/>
    <property type="match status" value="1"/>
</dbReference>
<keyword evidence="4" id="KW-1003">Cell membrane</keyword>
<evidence type="ECO:0000256" key="6">
    <source>
        <dbReference type="ARBA" id="ARBA00022840"/>
    </source>
</evidence>
<dbReference type="InterPro" id="IPR003593">
    <property type="entry name" value="AAA+_ATPase"/>
</dbReference>
<dbReference type="GO" id="GO:0015833">
    <property type="term" value="P:peptide transport"/>
    <property type="evidence" value="ECO:0007669"/>
    <property type="project" value="InterPro"/>
</dbReference>
<dbReference type="GO" id="GO:0005886">
    <property type="term" value="C:plasma membrane"/>
    <property type="evidence" value="ECO:0007669"/>
    <property type="project" value="UniProtKB-SubCell"/>
</dbReference>
<dbReference type="GO" id="GO:0055085">
    <property type="term" value="P:transmembrane transport"/>
    <property type="evidence" value="ECO:0007669"/>
    <property type="project" value="UniProtKB-ARBA"/>
</dbReference>
<dbReference type="PROSITE" id="PS00211">
    <property type="entry name" value="ABC_TRANSPORTER_1"/>
    <property type="match status" value="1"/>
</dbReference>
<dbReference type="GO" id="GO:0016887">
    <property type="term" value="F:ATP hydrolysis activity"/>
    <property type="evidence" value="ECO:0007669"/>
    <property type="project" value="InterPro"/>
</dbReference>
<gene>
    <name evidence="9" type="ORF">OL599_08255</name>
</gene>
<keyword evidence="10" id="KW-1185">Reference proteome</keyword>
<reference evidence="9" key="2">
    <citation type="submission" date="2022-10" db="EMBL/GenBank/DDBJ databases">
        <authorList>
            <person name="Trinh H.N."/>
        </authorList>
    </citation>
    <scope>NUCLEOTIDE SEQUENCE</scope>
    <source>
        <strain evidence="9">RN2-1</strain>
    </source>
</reference>
<evidence type="ECO:0000256" key="7">
    <source>
        <dbReference type="ARBA" id="ARBA00023136"/>
    </source>
</evidence>
<keyword evidence="5" id="KW-0547">Nucleotide-binding</keyword>
<evidence type="ECO:0000313" key="9">
    <source>
        <dbReference type="EMBL" id="MCW3474576.1"/>
    </source>
</evidence>
<dbReference type="CDD" id="cd03257">
    <property type="entry name" value="ABC_NikE_OppD_transporters"/>
    <property type="match status" value="1"/>
</dbReference>
<dbReference type="InterPro" id="IPR017871">
    <property type="entry name" value="ABC_transporter-like_CS"/>
</dbReference>